<evidence type="ECO:0000256" key="2">
    <source>
        <dbReference type="ARBA" id="ARBA00010447"/>
    </source>
</evidence>
<dbReference type="PROSITE" id="PS00595">
    <property type="entry name" value="AA_TRANSFER_CLASS_5"/>
    <property type="match status" value="1"/>
</dbReference>
<keyword evidence="5" id="KW-0663">Pyridoxal phosphate</keyword>
<dbReference type="SUPFAM" id="SSF53383">
    <property type="entry name" value="PLP-dependent transferases"/>
    <property type="match status" value="1"/>
</dbReference>
<sequence>MKIEDCRTDFPITRDLVYLDSAATSLTPTPVVEAMVEYDLRYRANVGRGVHRLAAVATHRYRDARDAVRSFVGGEGGTLAVTRNTTEAIGTVAAGLPWQRGDRVVTTLLEHHSNLLPWLRLRERGVAVDIVRPDAEGNLDIADLEAVVRDETRLVAVTHASNVLGTVLPVREIAGICHDRGVRLLVDGAQSVPHLPIDVAAIGCDYFCFSGHKMLGPTGTGGLWMRRPDLEPLFVGGGAVESVTAGGYTLAPGEERYDAGTPPIAGTIGLARAAAYLREIGMDTVRRHEERLCARLIDGLAALDGVTVVGPDAEAERIGVVSFTVEGMHPHEVAQVLDEAAAVLVRSGHHCCQPLMEHLGLPDGTVRASTYIYTTPEEIEMLIATVEELSRRVI</sequence>
<dbReference type="GO" id="GO:0030170">
    <property type="term" value="F:pyridoxal phosphate binding"/>
    <property type="evidence" value="ECO:0007669"/>
    <property type="project" value="InterPro"/>
</dbReference>
<dbReference type="InterPro" id="IPR015424">
    <property type="entry name" value="PyrdxlP-dep_Trfase"/>
</dbReference>
<dbReference type="EC" id="2.8.1.7" evidence="3"/>
<comment type="caution">
    <text evidence="9">The sequence shown here is derived from an EMBL/GenBank/DDBJ whole genome shotgun (WGS) entry which is preliminary data.</text>
</comment>
<evidence type="ECO:0000256" key="6">
    <source>
        <dbReference type="ARBA" id="ARBA00050776"/>
    </source>
</evidence>
<name>A0A101ISZ0_9EURY</name>
<comment type="catalytic activity">
    <reaction evidence="6">
        <text>(sulfur carrier)-H + L-cysteine = (sulfur carrier)-SH + L-alanine</text>
        <dbReference type="Rhea" id="RHEA:43892"/>
        <dbReference type="Rhea" id="RHEA-COMP:14737"/>
        <dbReference type="Rhea" id="RHEA-COMP:14739"/>
        <dbReference type="ChEBI" id="CHEBI:29917"/>
        <dbReference type="ChEBI" id="CHEBI:35235"/>
        <dbReference type="ChEBI" id="CHEBI:57972"/>
        <dbReference type="ChEBI" id="CHEBI:64428"/>
        <dbReference type="EC" id="2.8.1.7"/>
    </reaction>
</comment>
<dbReference type="Gene3D" id="3.40.640.10">
    <property type="entry name" value="Type I PLP-dependent aspartate aminotransferase-like (Major domain)"/>
    <property type="match status" value="1"/>
</dbReference>
<dbReference type="InterPro" id="IPR010970">
    <property type="entry name" value="Cys_dSase_SufS"/>
</dbReference>
<dbReference type="PANTHER" id="PTHR43586">
    <property type="entry name" value="CYSTEINE DESULFURASE"/>
    <property type="match status" value="1"/>
</dbReference>
<dbReference type="Gene3D" id="3.90.1150.10">
    <property type="entry name" value="Aspartate Aminotransferase, domain 1"/>
    <property type="match status" value="1"/>
</dbReference>
<keyword evidence="9" id="KW-0032">Aminotransferase</keyword>
<dbReference type="Pfam" id="PF00266">
    <property type="entry name" value="Aminotran_5"/>
    <property type="match status" value="1"/>
</dbReference>
<keyword evidence="4 9" id="KW-0808">Transferase</keyword>
<dbReference type="PATRIC" id="fig|2198.3.peg.1156"/>
<dbReference type="InterPro" id="IPR015422">
    <property type="entry name" value="PyrdxlP-dep_Trfase_small"/>
</dbReference>
<evidence type="ECO:0000256" key="3">
    <source>
        <dbReference type="ARBA" id="ARBA00012239"/>
    </source>
</evidence>
<evidence type="ECO:0000313" key="10">
    <source>
        <dbReference type="Proteomes" id="UP000054598"/>
    </source>
</evidence>
<organism evidence="9 10">
    <name type="scientific">Methanoculleus marisnigri</name>
    <dbReference type="NCBI Taxonomy" id="2198"/>
    <lineage>
        <taxon>Archaea</taxon>
        <taxon>Methanobacteriati</taxon>
        <taxon>Methanobacteriota</taxon>
        <taxon>Stenosarchaea group</taxon>
        <taxon>Methanomicrobia</taxon>
        <taxon>Methanomicrobiales</taxon>
        <taxon>Methanomicrobiaceae</taxon>
        <taxon>Methanoculleus</taxon>
    </lineage>
</organism>
<protein>
    <recommendedName>
        <fullName evidence="3">cysteine desulfurase</fullName>
        <ecNumber evidence="3">2.8.1.7</ecNumber>
    </recommendedName>
</protein>
<dbReference type="CDD" id="cd06453">
    <property type="entry name" value="SufS_like"/>
    <property type="match status" value="1"/>
</dbReference>
<comment type="cofactor">
    <cofactor evidence="1 7">
        <name>pyridoxal 5'-phosphate</name>
        <dbReference type="ChEBI" id="CHEBI:597326"/>
    </cofactor>
</comment>
<evidence type="ECO:0000256" key="5">
    <source>
        <dbReference type="ARBA" id="ARBA00022898"/>
    </source>
</evidence>
<dbReference type="AlphaFoldDB" id="A0A101ISZ0"/>
<feature type="domain" description="Aminotransferase class V" evidence="8">
    <location>
        <begin position="17"/>
        <end position="382"/>
    </location>
</feature>
<dbReference type="InterPro" id="IPR000192">
    <property type="entry name" value="Aminotrans_V_dom"/>
</dbReference>
<evidence type="ECO:0000256" key="7">
    <source>
        <dbReference type="RuleBase" id="RU004504"/>
    </source>
</evidence>
<comment type="similarity">
    <text evidence="2">Belongs to the class-V pyridoxal-phosphate-dependent aminotransferase family. Csd subfamily.</text>
</comment>
<dbReference type="Proteomes" id="UP000054598">
    <property type="component" value="Unassembled WGS sequence"/>
</dbReference>
<evidence type="ECO:0000256" key="4">
    <source>
        <dbReference type="ARBA" id="ARBA00022679"/>
    </source>
</evidence>
<evidence type="ECO:0000313" key="9">
    <source>
        <dbReference type="EMBL" id="KUL00792.1"/>
    </source>
</evidence>
<dbReference type="EMBL" id="LGHE01000143">
    <property type="protein sequence ID" value="KUL00792.1"/>
    <property type="molecule type" value="Genomic_DNA"/>
</dbReference>
<dbReference type="GO" id="GO:0008483">
    <property type="term" value="F:transaminase activity"/>
    <property type="evidence" value="ECO:0007669"/>
    <property type="project" value="UniProtKB-KW"/>
</dbReference>
<accession>A0A101ISZ0</accession>
<evidence type="ECO:0000259" key="8">
    <source>
        <dbReference type="Pfam" id="PF00266"/>
    </source>
</evidence>
<dbReference type="PANTHER" id="PTHR43586:SF8">
    <property type="entry name" value="CYSTEINE DESULFURASE 1, CHLOROPLASTIC"/>
    <property type="match status" value="1"/>
</dbReference>
<dbReference type="GO" id="GO:0006534">
    <property type="term" value="P:cysteine metabolic process"/>
    <property type="evidence" value="ECO:0007669"/>
    <property type="project" value="InterPro"/>
</dbReference>
<evidence type="ECO:0000256" key="1">
    <source>
        <dbReference type="ARBA" id="ARBA00001933"/>
    </source>
</evidence>
<dbReference type="GO" id="GO:0031071">
    <property type="term" value="F:cysteine desulfurase activity"/>
    <property type="evidence" value="ECO:0007669"/>
    <property type="project" value="UniProtKB-EC"/>
</dbReference>
<reference evidence="10" key="1">
    <citation type="journal article" date="2015" name="MBio">
        <title>Genome-Resolved Metagenomic Analysis Reveals Roles for Candidate Phyla and Other Microbial Community Members in Biogeochemical Transformations in Oil Reservoirs.</title>
        <authorList>
            <person name="Hu P."/>
            <person name="Tom L."/>
            <person name="Singh A."/>
            <person name="Thomas B.C."/>
            <person name="Baker B.J."/>
            <person name="Piceno Y.M."/>
            <person name="Andersen G.L."/>
            <person name="Banfield J.F."/>
        </authorList>
    </citation>
    <scope>NUCLEOTIDE SEQUENCE [LARGE SCALE GENOMIC DNA]</scope>
</reference>
<dbReference type="InterPro" id="IPR020578">
    <property type="entry name" value="Aminotrans_V_PyrdxlP_BS"/>
</dbReference>
<gene>
    <name evidence="9" type="ORF">XE10_1272</name>
</gene>
<proteinExistence type="inferred from homology"/>
<dbReference type="InterPro" id="IPR015421">
    <property type="entry name" value="PyrdxlP-dep_Trfase_major"/>
</dbReference>